<name>A0A9E8MJB5_9MICO</name>
<dbReference type="PANTHER" id="PTHR36452:SF1">
    <property type="entry name" value="DUF2461 DOMAIN-CONTAINING PROTEIN"/>
    <property type="match status" value="1"/>
</dbReference>
<dbReference type="Pfam" id="PF09365">
    <property type="entry name" value="DUF2461"/>
    <property type="match status" value="1"/>
</dbReference>
<dbReference type="NCBIfam" id="TIGR02453">
    <property type="entry name" value="TIGR02453 family protein"/>
    <property type="match status" value="1"/>
</dbReference>
<reference evidence="1" key="1">
    <citation type="submission" date="2022-11" db="EMBL/GenBank/DDBJ databases">
        <title>Description of Microcella daejonensis nov. sp, isolated from riverside soil.</title>
        <authorList>
            <person name="Molina K.M."/>
            <person name="Kim S.B."/>
        </authorList>
    </citation>
    <scope>NUCLEOTIDE SEQUENCE</scope>
    <source>
        <strain evidence="1">MMS21-STM12</strain>
    </source>
</reference>
<dbReference type="AlphaFoldDB" id="A0A9E8MJB5"/>
<evidence type="ECO:0000313" key="1">
    <source>
        <dbReference type="EMBL" id="WAB80619.1"/>
    </source>
</evidence>
<keyword evidence="2" id="KW-1185">Reference proteome</keyword>
<dbReference type="RefSeq" id="WP_267780298.1">
    <property type="nucleotide sequence ID" value="NZ_CP113089.1"/>
</dbReference>
<dbReference type="Proteomes" id="UP001164706">
    <property type="component" value="Chromosome"/>
</dbReference>
<accession>A0A9E8MJB5</accession>
<dbReference type="InterPro" id="IPR012808">
    <property type="entry name" value="CHP02453"/>
</dbReference>
<protein>
    <submittedName>
        <fullName evidence="1">DUF2461 domain-containing protein</fullName>
    </submittedName>
</protein>
<sequence length="219" mass="24863">MTFTGFDPDAPAFYAELEQHNTKEWWLANKQRYDEAVRAPADALIEQLGAEFGPVKIFRPYRDVRFSADKRPYKDHLGLVTTPADGSALYLQLSQTGLMLAGGYHRPATDQLKRFRAIVDDNRLVGDLEATIEEVGEAGFEVFDEDALTTAPRGFTADHPKIALLRLRNLAIRRVHAIEPWMFGPESLDRIREGWRTIGIWNDWLVENVGPTVSPAQRR</sequence>
<organism evidence="1 2">
    <name type="scientific">Microcella daejeonensis</name>
    <dbReference type="NCBI Taxonomy" id="2994971"/>
    <lineage>
        <taxon>Bacteria</taxon>
        <taxon>Bacillati</taxon>
        <taxon>Actinomycetota</taxon>
        <taxon>Actinomycetes</taxon>
        <taxon>Micrococcales</taxon>
        <taxon>Microbacteriaceae</taxon>
        <taxon>Microcella</taxon>
    </lineage>
</organism>
<dbReference type="PANTHER" id="PTHR36452">
    <property type="entry name" value="CHROMOSOME 12, WHOLE GENOME SHOTGUN SEQUENCE"/>
    <property type="match status" value="1"/>
</dbReference>
<dbReference type="EMBL" id="CP113089">
    <property type="protein sequence ID" value="WAB80619.1"/>
    <property type="molecule type" value="Genomic_DNA"/>
</dbReference>
<evidence type="ECO:0000313" key="2">
    <source>
        <dbReference type="Proteomes" id="UP001164706"/>
    </source>
</evidence>
<dbReference type="KEGG" id="mdb:OVN18_08560"/>
<gene>
    <name evidence="1" type="ORF">OVN18_08560</name>
</gene>
<proteinExistence type="predicted"/>